<feature type="domain" description="Polyvalent protein metallopeptidase" evidence="2">
    <location>
        <begin position="150"/>
        <end position="273"/>
    </location>
</feature>
<comment type="caution">
    <text evidence="3">The sequence shown here is derived from an EMBL/GenBank/DDBJ whole genome shotgun (WGS) entry which is preliminary data.</text>
</comment>
<dbReference type="Pfam" id="PF08401">
    <property type="entry name" value="ArdcN"/>
    <property type="match status" value="1"/>
</dbReference>
<evidence type="ECO:0000259" key="2">
    <source>
        <dbReference type="Pfam" id="PF18818"/>
    </source>
</evidence>
<dbReference type="PIRSF" id="PIRSF037112">
    <property type="entry name" value="Antirestriction_ArdC"/>
    <property type="match status" value="1"/>
</dbReference>
<dbReference type="Proteomes" id="UP000029448">
    <property type="component" value="Unassembled WGS sequence"/>
</dbReference>
<dbReference type="EMBL" id="JOKM01000061">
    <property type="protein sequence ID" value="KGB23389.1"/>
    <property type="molecule type" value="Genomic_DNA"/>
</dbReference>
<protein>
    <submittedName>
        <fullName evidence="3">Antirestriction protein</fullName>
    </submittedName>
</protein>
<evidence type="ECO:0000313" key="3">
    <source>
        <dbReference type="EMBL" id="KGB23389.1"/>
    </source>
</evidence>
<sequence length="301" mass="33722">MTKHERIDLYQDVTNRIVEQLENGVAPWVQPWSNTASGPSLPLNVTTGRRYSGINVLLLWGTVQMCGFTSQRWLTFNQARTVGGSVRKGEKGTTVFYADSYVPGGNEADEDERAVRFLKRYTVFNIDQCEHLPEDMTGSVAPLPEREIVPHAEALLQATGADIRIGGDKAFYAPDPDYIRLPPQTAYFEQINWYRTAFHETAHWSGHTSRLNRDLSGRFGSHKYMVEEIVAELTAAFVLSDLNISPTVRHADYIGSWIALLKEDKRAVFAAARLATQAAEYILGFQSKAPRLPAELSRMAA</sequence>
<dbReference type="GO" id="GO:0003697">
    <property type="term" value="F:single-stranded DNA binding"/>
    <property type="evidence" value="ECO:0007669"/>
    <property type="project" value="InterPro"/>
</dbReference>
<evidence type="ECO:0000313" key="4">
    <source>
        <dbReference type="Proteomes" id="UP000029448"/>
    </source>
</evidence>
<dbReference type="Pfam" id="PF18818">
    <property type="entry name" value="MPTase-PolyVal"/>
    <property type="match status" value="1"/>
</dbReference>
<accession>A0A094YRY8</accession>
<gene>
    <name evidence="3" type="ORF">AtDm6_1664</name>
</gene>
<dbReference type="InterPro" id="IPR041459">
    <property type="entry name" value="MPTase-PolyVal"/>
</dbReference>
<dbReference type="AlphaFoldDB" id="A0A094YRY8"/>
<dbReference type="InterPro" id="IPR013610">
    <property type="entry name" value="ArdC_N"/>
</dbReference>
<keyword evidence="4" id="KW-1185">Reference proteome</keyword>
<dbReference type="STRING" id="104102.AtDm6_1664"/>
<reference evidence="3 4" key="1">
    <citation type="submission" date="2014-06" db="EMBL/GenBank/DDBJ databases">
        <title>Functional and comparative genomic analyses of the Drosophila gut microbiota identify candidate symbiosis factors.</title>
        <authorList>
            <person name="Newell P.D."/>
            <person name="Chaston J.M."/>
            <person name="Douglas A.E."/>
        </authorList>
    </citation>
    <scope>NUCLEOTIDE SEQUENCE [LARGE SCALE GENOMIC DNA]</scope>
    <source>
        <strain evidence="3 4">DmCS_006</strain>
    </source>
</reference>
<dbReference type="PATRIC" id="fig|104102.7.peg.1645"/>
<feature type="domain" description="N-terminal" evidence="1">
    <location>
        <begin position="8"/>
        <end position="124"/>
    </location>
</feature>
<name>A0A094YRY8_9PROT</name>
<proteinExistence type="predicted"/>
<organism evidence="3 4">
    <name type="scientific">Acetobacter tropicalis</name>
    <dbReference type="NCBI Taxonomy" id="104102"/>
    <lineage>
        <taxon>Bacteria</taxon>
        <taxon>Pseudomonadati</taxon>
        <taxon>Pseudomonadota</taxon>
        <taxon>Alphaproteobacteria</taxon>
        <taxon>Acetobacterales</taxon>
        <taxon>Acetobacteraceae</taxon>
        <taxon>Acetobacter</taxon>
    </lineage>
</organism>
<dbReference type="InterPro" id="IPR017113">
    <property type="entry name" value="Antirestriction_ArdC"/>
</dbReference>
<evidence type="ECO:0000259" key="1">
    <source>
        <dbReference type="Pfam" id="PF08401"/>
    </source>
</evidence>
<dbReference type="RefSeq" id="WP_035379824.1">
    <property type="nucleotide sequence ID" value="NZ_JOKM01000061.1"/>
</dbReference>